<dbReference type="AlphaFoldDB" id="A0AAF0P9C2"/>
<dbReference type="PROSITE" id="PS51257">
    <property type="entry name" value="PROKAR_LIPOPROTEIN"/>
    <property type="match status" value="1"/>
</dbReference>
<name>A0AAF0P9C2_9EURY</name>
<proteinExistence type="predicted"/>
<organism evidence="2 3">
    <name type="scientific">Natrinema thermotolerans</name>
    <dbReference type="NCBI Taxonomy" id="121872"/>
    <lineage>
        <taxon>Archaea</taxon>
        <taxon>Methanobacteriati</taxon>
        <taxon>Methanobacteriota</taxon>
        <taxon>Stenosarchaea group</taxon>
        <taxon>Halobacteria</taxon>
        <taxon>Halobacteriales</taxon>
        <taxon>Natrialbaceae</taxon>
        <taxon>Natrinema</taxon>
    </lineage>
</organism>
<accession>A0AAF0P9C2</accession>
<dbReference type="EMBL" id="CP101873">
    <property type="protein sequence ID" value="WMT07868.1"/>
    <property type="molecule type" value="Genomic_DNA"/>
</dbReference>
<evidence type="ECO:0000256" key="1">
    <source>
        <dbReference type="SAM" id="MobiDB-lite"/>
    </source>
</evidence>
<evidence type="ECO:0000313" key="3">
    <source>
        <dbReference type="Proteomes" id="UP001224926"/>
    </source>
</evidence>
<dbReference type="GeneID" id="84216505"/>
<evidence type="ECO:0000313" key="2">
    <source>
        <dbReference type="EMBL" id="WMT07868.1"/>
    </source>
</evidence>
<reference evidence="2 3" key="1">
    <citation type="submission" date="2022-07" db="EMBL/GenBank/DDBJ databases">
        <title>Two temperate virus in Haloterrigena jeotgali A29.</title>
        <authorList>
            <person name="Deng X."/>
        </authorList>
    </citation>
    <scope>NUCLEOTIDE SEQUENCE [LARGE SCALE GENOMIC DNA]</scope>
    <source>
        <strain evidence="2 3">A29</strain>
    </source>
</reference>
<gene>
    <name evidence="2" type="ORF">NP511_21155</name>
</gene>
<keyword evidence="3" id="KW-1185">Reference proteome</keyword>
<sequence length="255" mass="27640">MNRRRVLATLSAAVFGTVAGCTESLSFGNDPPDAESVITSYHYEETELVVQLSEEFDIEQASIYDSSSDTQYATVEQPPSNCRFQVVFPDRLETYATKSLHLEVKTARGTVTEWIWKGPAHGYTSAVDVGPEGQAQFDITNQGETPLLVRFVAISGDVPNPTVDPQHESFDLSALGFGPGVLGTGPSRPQSPNRSDLVVSPGETAPFETTYAPFAVPEDSNAEWGGTDRTGEITIVQGSGGSTKYDFTYRLDEQE</sequence>
<feature type="region of interest" description="Disordered" evidence="1">
    <location>
        <begin position="216"/>
        <end position="238"/>
    </location>
</feature>
<dbReference type="RefSeq" id="WP_049905409.1">
    <property type="nucleotide sequence ID" value="NZ_CP101873.1"/>
</dbReference>
<dbReference type="Proteomes" id="UP001224926">
    <property type="component" value="Chromosome"/>
</dbReference>
<protein>
    <submittedName>
        <fullName evidence="2">Uncharacterized protein</fullName>
    </submittedName>
</protein>